<proteinExistence type="predicted"/>
<keyword evidence="2" id="KW-1185">Reference proteome</keyword>
<organism evidence="1 2">
    <name type="scientific">Choiromyces venosus 120613-1</name>
    <dbReference type="NCBI Taxonomy" id="1336337"/>
    <lineage>
        <taxon>Eukaryota</taxon>
        <taxon>Fungi</taxon>
        <taxon>Dikarya</taxon>
        <taxon>Ascomycota</taxon>
        <taxon>Pezizomycotina</taxon>
        <taxon>Pezizomycetes</taxon>
        <taxon>Pezizales</taxon>
        <taxon>Tuberaceae</taxon>
        <taxon>Choiromyces</taxon>
    </lineage>
</organism>
<dbReference type="OrthoDB" id="4417731at2759"/>
<dbReference type="Proteomes" id="UP000276215">
    <property type="component" value="Unassembled WGS sequence"/>
</dbReference>
<dbReference type="EMBL" id="ML120540">
    <property type="protein sequence ID" value="RPA90133.1"/>
    <property type="molecule type" value="Genomic_DNA"/>
</dbReference>
<reference evidence="1 2" key="1">
    <citation type="journal article" date="2018" name="Nat. Ecol. Evol.">
        <title>Pezizomycetes genomes reveal the molecular basis of ectomycorrhizal truffle lifestyle.</title>
        <authorList>
            <person name="Murat C."/>
            <person name="Payen T."/>
            <person name="Noel B."/>
            <person name="Kuo A."/>
            <person name="Morin E."/>
            <person name="Chen J."/>
            <person name="Kohler A."/>
            <person name="Krizsan K."/>
            <person name="Balestrini R."/>
            <person name="Da Silva C."/>
            <person name="Montanini B."/>
            <person name="Hainaut M."/>
            <person name="Levati E."/>
            <person name="Barry K.W."/>
            <person name="Belfiori B."/>
            <person name="Cichocki N."/>
            <person name="Clum A."/>
            <person name="Dockter R.B."/>
            <person name="Fauchery L."/>
            <person name="Guy J."/>
            <person name="Iotti M."/>
            <person name="Le Tacon F."/>
            <person name="Lindquist E.A."/>
            <person name="Lipzen A."/>
            <person name="Malagnac F."/>
            <person name="Mello A."/>
            <person name="Molinier V."/>
            <person name="Miyauchi S."/>
            <person name="Poulain J."/>
            <person name="Riccioni C."/>
            <person name="Rubini A."/>
            <person name="Sitrit Y."/>
            <person name="Splivallo R."/>
            <person name="Traeger S."/>
            <person name="Wang M."/>
            <person name="Zifcakova L."/>
            <person name="Wipf D."/>
            <person name="Zambonelli A."/>
            <person name="Paolocci F."/>
            <person name="Nowrousian M."/>
            <person name="Ottonello S."/>
            <person name="Baldrian P."/>
            <person name="Spatafora J.W."/>
            <person name="Henrissat B."/>
            <person name="Nagy L.G."/>
            <person name="Aury J.M."/>
            <person name="Wincker P."/>
            <person name="Grigoriev I.V."/>
            <person name="Bonfante P."/>
            <person name="Martin F.M."/>
        </authorList>
    </citation>
    <scope>NUCLEOTIDE SEQUENCE [LARGE SCALE GENOMIC DNA]</scope>
    <source>
        <strain evidence="1 2">120613-1</strain>
    </source>
</reference>
<protein>
    <submittedName>
        <fullName evidence="1">Uncharacterized protein</fullName>
    </submittedName>
</protein>
<evidence type="ECO:0000313" key="2">
    <source>
        <dbReference type="Proteomes" id="UP000276215"/>
    </source>
</evidence>
<dbReference type="AlphaFoldDB" id="A0A3N4IV98"/>
<accession>A0A3N4IV98</accession>
<dbReference type="STRING" id="1336337.A0A3N4IV98"/>
<evidence type="ECO:0000313" key="1">
    <source>
        <dbReference type="EMBL" id="RPA90133.1"/>
    </source>
</evidence>
<gene>
    <name evidence="1" type="ORF">L873DRAFT_1783210</name>
</gene>
<sequence>MLRLTRSGHRPTIDVLNTHTGIAASKHKTGSDKFYTLFAEFVRAFEESGEGYEVGYLDGNPTEVTRAYWAFLNCIKDEVARVDVVEASD</sequence>
<name>A0A3N4IV98_9PEZI</name>